<accession>A0A1M2V8C8</accession>
<evidence type="ECO:0008006" key="3">
    <source>
        <dbReference type="Google" id="ProtNLM"/>
    </source>
</evidence>
<evidence type="ECO:0000313" key="1">
    <source>
        <dbReference type="EMBL" id="OJT03803.1"/>
    </source>
</evidence>
<comment type="caution">
    <text evidence="1">The sequence shown here is derived from an EMBL/GenBank/DDBJ whole genome shotgun (WGS) entry which is preliminary data.</text>
</comment>
<name>A0A1M2V8C8_TRAPU</name>
<sequence length="391" mass="44327">MRAYPWNAPGYGHGLTPRPPRTAEERFIDTRTAAERFLDNYDTVETLFDEIRADSDSRWDDRMLIDLMITTKAFHHHAASIVWSSLGELGILPLLDIIQGVHIPTLREEQLVVFVRAFPDDRRDIEDACNLWGARFSDKLAILSPRLWQLTVLTATTNSVGLLTSPDYFTRLHTVQVSAQTPALPDAPIMPLQTLRLGGFSDIGGIKLCMQVLAIYPFALLKTIIISSDSEVSPGVDRMCFIDHITPLLHLSLLRHVELCLPHHNFAFIDEHLYRMGFSWPDIIYLKLRFDTLGSPDSPNTRCVREFLRLCPGLRTLELPVMNINDITDNLAHYDWSNSALNCLIVDELLRDHDIPDGDIDDAMRTAFPTLKPVEAAYSLDYPDYVGFAVQ</sequence>
<dbReference type="AlphaFoldDB" id="A0A1M2V8C8"/>
<reference evidence="1 2" key="1">
    <citation type="submission" date="2016-10" db="EMBL/GenBank/DDBJ databases">
        <title>Genome sequence of the basidiomycete white-rot fungus Trametes pubescens.</title>
        <authorList>
            <person name="Makela M.R."/>
            <person name="Granchi Z."/>
            <person name="Peng M."/>
            <person name="De Vries R.P."/>
            <person name="Grigoriev I."/>
            <person name="Riley R."/>
            <person name="Hilden K."/>
        </authorList>
    </citation>
    <scope>NUCLEOTIDE SEQUENCE [LARGE SCALE GENOMIC DNA]</scope>
    <source>
        <strain evidence="1 2">FBCC735</strain>
    </source>
</reference>
<dbReference type="Proteomes" id="UP000184267">
    <property type="component" value="Unassembled WGS sequence"/>
</dbReference>
<protein>
    <recommendedName>
        <fullName evidence="3">F-box domain-containing protein</fullName>
    </recommendedName>
</protein>
<keyword evidence="2" id="KW-1185">Reference proteome</keyword>
<proteinExistence type="predicted"/>
<organism evidence="1 2">
    <name type="scientific">Trametes pubescens</name>
    <name type="common">White-rot fungus</name>
    <dbReference type="NCBI Taxonomy" id="154538"/>
    <lineage>
        <taxon>Eukaryota</taxon>
        <taxon>Fungi</taxon>
        <taxon>Dikarya</taxon>
        <taxon>Basidiomycota</taxon>
        <taxon>Agaricomycotina</taxon>
        <taxon>Agaricomycetes</taxon>
        <taxon>Polyporales</taxon>
        <taxon>Polyporaceae</taxon>
        <taxon>Trametes</taxon>
    </lineage>
</organism>
<gene>
    <name evidence="1" type="ORF">TRAPUB_5532</name>
</gene>
<dbReference type="EMBL" id="MNAD01001598">
    <property type="protein sequence ID" value="OJT03803.1"/>
    <property type="molecule type" value="Genomic_DNA"/>
</dbReference>
<evidence type="ECO:0000313" key="2">
    <source>
        <dbReference type="Proteomes" id="UP000184267"/>
    </source>
</evidence>